<dbReference type="NCBIfam" id="NF001064">
    <property type="entry name" value="PRK00117.5-4"/>
    <property type="match status" value="1"/>
</dbReference>
<gene>
    <name evidence="5" type="primary">recX</name>
    <name evidence="10" type="ORF">DFR76_107201</name>
</gene>
<dbReference type="PANTHER" id="PTHR33602:SF1">
    <property type="entry name" value="REGULATORY PROTEIN RECX FAMILY PROTEIN"/>
    <property type="match status" value="1"/>
</dbReference>
<dbReference type="Gene3D" id="1.10.10.10">
    <property type="entry name" value="Winged helix-like DNA-binding domain superfamily/Winged helix DNA-binding domain"/>
    <property type="match status" value="2"/>
</dbReference>
<organism evidence="10 11">
    <name type="scientific">Nocardia pseudobrasiliensis</name>
    <dbReference type="NCBI Taxonomy" id="45979"/>
    <lineage>
        <taxon>Bacteria</taxon>
        <taxon>Bacillati</taxon>
        <taxon>Actinomycetota</taxon>
        <taxon>Actinomycetes</taxon>
        <taxon>Mycobacteriales</taxon>
        <taxon>Nocardiaceae</taxon>
        <taxon>Nocardia</taxon>
    </lineage>
</organism>
<dbReference type="InterPro" id="IPR053925">
    <property type="entry name" value="RecX_HTH_3rd"/>
</dbReference>
<sequence>MPNREASGPTPLQGPGATRLEAVERLRRQLADLESGDARSRPDSPRRIRPAAKRAKSEGDSRGVWRSDGGPIDHEASDPSYQGDAGFSGAEEADDGQWSSDVRRRSVDGYREDDRGRTDSAVADYDHDSSPGRPFVSESSGDGSDRGRRRGAGLAERSGAEDHERPEESGRRGRRRARRGGDGAGESAGGGTEAQAKDICLRLLTDRARSRAELANKLADKGFRAAVVERVLNRLAEVGLIDDAAFAEQWVHSRHTYSGRGKKVLAQELRRKGVAPADSEPALAGITSADEHVRATELVHRKLQSLPADLDRDKAIRRLVGMLGRRGYEPSTAYAVVMAAVAEAGLESEPIRPQPATRPDTTMDESAARELVRRKLRTMPGDLEREKTIRRLVGMLARRGYNQSAAYALVKDALAQAD</sequence>
<accession>A0A370I688</accession>
<dbReference type="STRING" id="1210086.GCA_001613105_02376"/>
<dbReference type="InterPro" id="IPR036388">
    <property type="entry name" value="WH-like_DNA-bd_sf"/>
</dbReference>
<dbReference type="Pfam" id="PF02631">
    <property type="entry name" value="RecX_HTH2"/>
    <property type="match status" value="1"/>
</dbReference>
<evidence type="ECO:0000256" key="3">
    <source>
        <dbReference type="ARBA" id="ARBA00018111"/>
    </source>
</evidence>
<dbReference type="Pfam" id="PF21981">
    <property type="entry name" value="RecX_HTH3"/>
    <property type="match status" value="1"/>
</dbReference>
<feature type="domain" description="RecX second three-helical" evidence="7">
    <location>
        <begin position="242"/>
        <end position="283"/>
    </location>
</feature>
<comment type="subcellular location">
    <subcellularLocation>
        <location evidence="1 5">Cytoplasm</location>
    </subcellularLocation>
</comment>
<evidence type="ECO:0000313" key="10">
    <source>
        <dbReference type="EMBL" id="RDI64824.1"/>
    </source>
</evidence>
<proteinExistence type="inferred from homology"/>
<evidence type="ECO:0000256" key="1">
    <source>
        <dbReference type="ARBA" id="ARBA00004496"/>
    </source>
</evidence>
<evidence type="ECO:0000259" key="8">
    <source>
        <dbReference type="Pfam" id="PF21981"/>
    </source>
</evidence>
<dbReference type="InterPro" id="IPR053924">
    <property type="entry name" value="RecX_HTH_2nd"/>
</dbReference>
<feature type="domain" description="RecX first three-helical" evidence="9">
    <location>
        <begin position="196"/>
        <end position="235"/>
    </location>
</feature>
<dbReference type="EMBL" id="QQBC01000007">
    <property type="protein sequence ID" value="RDI64824.1"/>
    <property type="molecule type" value="Genomic_DNA"/>
</dbReference>
<evidence type="ECO:0000256" key="5">
    <source>
        <dbReference type="HAMAP-Rule" id="MF_01114"/>
    </source>
</evidence>
<feature type="compositionally biased region" description="Gly residues" evidence="6">
    <location>
        <begin position="182"/>
        <end position="192"/>
    </location>
</feature>
<keyword evidence="11" id="KW-1185">Reference proteome</keyword>
<comment type="caution">
    <text evidence="10">The sequence shown here is derived from an EMBL/GenBank/DDBJ whole genome shotgun (WGS) entry which is preliminary data.</text>
</comment>
<dbReference type="HAMAP" id="MF_01114">
    <property type="entry name" value="RecX"/>
    <property type="match status" value="1"/>
</dbReference>
<feature type="region of interest" description="Disordered" evidence="6">
    <location>
        <begin position="1"/>
        <end position="193"/>
    </location>
</feature>
<keyword evidence="4 5" id="KW-0963">Cytoplasm</keyword>
<reference evidence="10 11" key="1">
    <citation type="submission" date="2018-07" db="EMBL/GenBank/DDBJ databases">
        <title>Genomic Encyclopedia of Type Strains, Phase IV (KMG-IV): sequencing the most valuable type-strain genomes for metagenomic binning, comparative biology and taxonomic classification.</title>
        <authorList>
            <person name="Goeker M."/>
        </authorList>
    </citation>
    <scope>NUCLEOTIDE SEQUENCE [LARGE SCALE GENOMIC DNA]</scope>
    <source>
        <strain evidence="10 11">DSM 44290</strain>
    </source>
</reference>
<comment type="function">
    <text evidence="5">Modulates RecA activity.</text>
</comment>
<dbReference type="PANTHER" id="PTHR33602">
    <property type="entry name" value="REGULATORY PROTEIN RECX FAMILY PROTEIN"/>
    <property type="match status" value="1"/>
</dbReference>
<feature type="compositionally biased region" description="Basic and acidic residues" evidence="6">
    <location>
        <begin position="55"/>
        <end position="77"/>
    </location>
</feature>
<dbReference type="AlphaFoldDB" id="A0A370I688"/>
<protein>
    <recommendedName>
        <fullName evidence="3 5">Regulatory protein RecX</fullName>
    </recommendedName>
</protein>
<evidence type="ECO:0000259" key="9">
    <source>
        <dbReference type="Pfam" id="PF21982"/>
    </source>
</evidence>
<dbReference type="Pfam" id="PF21982">
    <property type="entry name" value="RecX_HTH1"/>
    <property type="match status" value="1"/>
</dbReference>
<feature type="domain" description="RecX third three-helical" evidence="8">
    <location>
        <begin position="365"/>
        <end position="407"/>
    </location>
</feature>
<feature type="compositionally biased region" description="Basic and acidic residues" evidence="6">
    <location>
        <begin position="158"/>
        <end position="171"/>
    </location>
</feature>
<evidence type="ECO:0000313" key="11">
    <source>
        <dbReference type="Proteomes" id="UP000254869"/>
    </source>
</evidence>
<evidence type="ECO:0000256" key="2">
    <source>
        <dbReference type="ARBA" id="ARBA00009695"/>
    </source>
</evidence>
<evidence type="ECO:0000256" key="6">
    <source>
        <dbReference type="SAM" id="MobiDB-lite"/>
    </source>
</evidence>
<dbReference type="InterPro" id="IPR053926">
    <property type="entry name" value="RecX_HTH_1st"/>
</dbReference>
<name>A0A370I688_9NOCA</name>
<comment type="similarity">
    <text evidence="2 5">Belongs to the RecX family.</text>
</comment>
<evidence type="ECO:0000256" key="4">
    <source>
        <dbReference type="ARBA" id="ARBA00022490"/>
    </source>
</evidence>
<feature type="compositionally biased region" description="Basic and acidic residues" evidence="6">
    <location>
        <begin position="101"/>
        <end position="130"/>
    </location>
</feature>
<dbReference type="GO" id="GO:0005737">
    <property type="term" value="C:cytoplasm"/>
    <property type="evidence" value="ECO:0007669"/>
    <property type="project" value="UniProtKB-SubCell"/>
</dbReference>
<dbReference type="Proteomes" id="UP000254869">
    <property type="component" value="Unassembled WGS sequence"/>
</dbReference>
<dbReference type="GO" id="GO:0006282">
    <property type="term" value="P:regulation of DNA repair"/>
    <property type="evidence" value="ECO:0007669"/>
    <property type="project" value="UniProtKB-UniRule"/>
</dbReference>
<feature type="compositionally biased region" description="Basic and acidic residues" evidence="6">
    <location>
        <begin position="21"/>
        <end position="46"/>
    </location>
</feature>
<dbReference type="InterPro" id="IPR003783">
    <property type="entry name" value="Regulatory_RecX"/>
</dbReference>
<evidence type="ECO:0000259" key="7">
    <source>
        <dbReference type="Pfam" id="PF02631"/>
    </source>
</evidence>